<dbReference type="WBParaSite" id="ECPE_0001513501-mRNA-1">
    <property type="protein sequence ID" value="ECPE_0001513501-mRNA-1"/>
    <property type="gene ID" value="ECPE_0001513501"/>
</dbReference>
<accession>A0A183B7B0</accession>
<protein>
    <submittedName>
        <fullName evidence="3">Exonuclease domain-containing protein</fullName>
    </submittedName>
</protein>
<keyword evidence="2" id="KW-1185">Reference proteome</keyword>
<reference evidence="3" key="1">
    <citation type="submission" date="2016-06" db="UniProtKB">
        <authorList>
            <consortium name="WormBaseParasite"/>
        </authorList>
    </citation>
    <scope>IDENTIFICATION</scope>
</reference>
<evidence type="ECO:0000313" key="1">
    <source>
        <dbReference type="EMBL" id="VDP92367.1"/>
    </source>
</evidence>
<organism evidence="3">
    <name type="scientific">Echinostoma caproni</name>
    <dbReference type="NCBI Taxonomy" id="27848"/>
    <lineage>
        <taxon>Eukaryota</taxon>
        <taxon>Metazoa</taxon>
        <taxon>Spiralia</taxon>
        <taxon>Lophotrochozoa</taxon>
        <taxon>Platyhelminthes</taxon>
        <taxon>Trematoda</taxon>
        <taxon>Digenea</taxon>
        <taxon>Plagiorchiida</taxon>
        <taxon>Echinostomata</taxon>
        <taxon>Echinostomatoidea</taxon>
        <taxon>Echinostomatidae</taxon>
        <taxon>Echinostoma</taxon>
    </lineage>
</organism>
<dbReference type="EMBL" id="UZAN01059495">
    <property type="protein sequence ID" value="VDP92367.1"/>
    <property type="molecule type" value="Genomic_DNA"/>
</dbReference>
<gene>
    <name evidence="1" type="ORF">ECPE_LOCUS15095</name>
</gene>
<proteinExistence type="predicted"/>
<dbReference type="Proteomes" id="UP000272942">
    <property type="component" value="Unassembled WGS sequence"/>
</dbReference>
<evidence type="ECO:0000313" key="2">
    <source>
        <dbReference type="Proteomes" id="UP000272942"/>
    </source>
</evidence>
<name>A0A183B7B0_9TREM</name>
<sequence length="69" mass="7663">MSWRLRDSPALLYFDFEGVTLRASSKATEVGEIHRFGFDRVPESAVILIDTWVASLIAVQGLLSPPVDD</sequence>
<dbReference type="AlphaFoldDB" id="A0A183B7B0"/>
<reference evidence="1 2" key="2">
    <citation type="submission" date="2018-11" db="EMBL/GenBank/DDBJ databases">
        <authorList>
            <consortium name="Pathogen Informatics"/>
        </authorList>
    </citation>
    <scope>NUCLEOTIDE SEQUENCE [LARGE SCALE GENOMIC DNA]</scope>
    <source>
        <strain evidence="1 2">Egypt</strain>
    </source>
</reference>
<evidence type="ECO:0000313" key="3">
    <source>
        <dbReference type="WBParaSite" id="ECPE_0001513501-mRNA-1"/>
    </source>
</evidence>